<keyword evidence="2" id="KW-1185">Reference proteome</keyword>
<evidence type="ECO:0000313" key="2">
    <source>
        <dbReference type="Proteomes" id="UP001291623"/>
    </source>
</evidence>
<dbReference type="PANTHER" id="PTHR46371">
    <property type="entry name" value="OS04G0464100 PROTEIN"/>
    <property type="match status" value="1"/>
</dbReference>
<dbReference type="Proteomes" id="UP001291623">
    <property type="component" value="Unassembled WGS sequence"/>
</dbReference>
<dbReference type="EMBL" id="JAVYJV010000003">
    <property type="protein sequence ID" value="KAK4374013.1"/>
    <property type="molecule type" value="Genomic_DNA"/>
</dbReference>
<gene>
    <name evidence="1" type="ORF">RND71_004690</name>
</gene>
<sequence>MHALKNYWQQKVVIRLSMNENDKKSRSKAFKIAASHPGTCGISSYARGENQLEVEGEQIDAIVLTKLLRKKLKQAELLSVGPVDKKDGDKKEGPKIEVPMMQWPSYNYPSYVVPLYPFCEVRGSYQGGCSIM</sequence>
<name>A0AAE1SR07_9SOLA</name>
<evidence type="ECO:0000313" key="1">
    <source>
        <dbReference type="EMBL" id="KAK4374013.1"/>
    </source>
</evidence>
<proteinExistence type="predicted"/>
<dbReference type="Gene3D" id="3.30.70.100">
    <property type="match status" value="1"/>
</dbReference>
<comment type="caution">
    <text evidence="1">The sequence shown here is derived from an EMBL/GenBank/DDBJ whole genome shotgun (WGS) entry which is preliminary data.</text>
</comment>
<accession>A0AAE1SR07</accession>
<dbReference type="AlphaFoldDB" id="A0AAE1SR07"/>
<reference evidence="1" key="1">
    <citation type="submission" date="2023-12" db="EMBL/GenBank/DDBJ databases">
        <title>Genome assembly of Anisodus tanguticus.</title>
        <authorList>
            <person name="Wang Y.-J."/>
        </authorList>
    </citation>
    <scope>NUCLEOTIDE SEQUENCE</scope>
    <source>
        <strain evidence="1">KB-2021</strain>
        <tissue evidence="1">Leaf</tissue>
    </source>
</reference>
<protein>
    <submittedName>
        <fullName evidence="1">Uncharacterized protein</fullName>
    </submittedName>
</protein>
<organism evidence="1 2">
    <name type="scientific">Anisodus tanguticus</name>
    <dbReference type="NCBI Taxonomy" id="243964"/>
    <lineage>
        <taxon>Eukaryota</taxon>
        <taxon>Viridiplantae</taxon>
        <taxon>Streptophyta</taxon>
        <taxon>Embryophyta</taxon>
        <taxon>Tracheophyta</taxon>
        <taxon>Spermatophyta</taxon>
        <taxon>Magnoliopsida</taxon>
        <taxon>eudicotyledons</taxon>
        <taxon>Gunneridae</taxon>
        <taxon>Pentapetalae</taxon>
        <taxon>asterids</taxon>
        <taxon>lamiids</taxon>
        <taxon>Solanales</taxon>
        <taxon>Solanaceae</taxon>
        <taxon>Solanoideae</taxon>
        <taxon>Hyoscyameae</taxon>
        <taxon>Anisodus</taxon>
    </lineage>
</organism>
<dbReference type="InterPro" id="IPR044296">
    <property type="entry name" value="HIPP46"/>
</dbReference>